<comment type="caution">
    <text evidence="1">The sequence shown here is derived from an EMBL/GenBank/DDBJ whole genome shotgun (WGS) entry which is preliminary data.</text>
</comment>
<reference evidence="1 2" key="1">
    <citation type="submission" date="2020-08" db="EMBL/GenBank/DDBJ databases">
        <title>Description of novel Flavobacterium F-392 isolate.</title>
        <authorList>
            <person name="Saticioglu I.B."/>
            <person name="Duman M."/>
            <person name="Altun S."/>
        </authorList>
    </citation>
    <scope>NUCLEOTIDE SEQUENCE [LARGE SCALE GENOMIC DNA]</scope>
    <source>
        <strain evidence="1 2">F-392</strain>
    </source>
</reference>
<dbReference type="EMBL" id="JACRUL010000007">
    <property type="protein sequence ID" value="MBC5843790.1"/>
    <property type="molecule type" value="Genomic_DNA"/>
</dbReference>
<dbReference type="RefSeq" id="WP_187017462.1">
    <property type="nucleotide sequence ID" value="NZ_JACRUK010000007.1"/>
</dbReference>
<keyword evidence="2" id="KW-1185">Reference proteome</keyword>
<evidence type="ECO:0000313" key="1">
    <source>
        <dbReference type="EMBL" id="MBC5843790.1"/>
    </source>
</evidence>
<proteinExistence type="predicted"/>
<evidence type="ECO:0000313" key="2">
    <source>
        <dbReference type="Proteomes" id="UP000641454"/>
    </source>
</evidence>
<name>A0A923SEU9_9FLAO</name>
<dbReference type="Proteomes" id="UP000641454">
    <property type="component" value="Unassembled WGS sequence"/>
</dbReference>
<dbReference type="AlphaFoldDB" id="A0A923SEU9"/>
<sequence length="56" mass="6116">MNNLEINIVDLQIEELETITGGDRLTRAFFSWLGDMAAVLGNAMESDAQHGVTGHI</sequence>
<organism evidence="1 2">
    <name type="scientific">Flavobacterium muglaense</name>
    <dbReference type="NCBI Taxonomy" id="2764716"/>
    <lineage>
        <taxon>Bacteria</taxon>
        <taxon>Pseudomonadati</taxon>
        <taxon>Bacteroidota</taxon>
        <taxon>Flavobacteriia</taxon>
        <taxon>Flavobacteriales</taxon>
        <taxon>Flavobacteriaceae</taxon>
        <taxon>Flavobacterium</taxon>
    </lineage>
</organism>
<accession>A0A923SEU9</accession>
<protein>
    <submittedName>
        <fullName evidence="1">Uncharacterized protein</fullName>
    </submittedName>
</protein>
<gene>
    <name evidence="1" type="ORF">H8R25_04980</name>
</gene>